<gene>
    <name evidence="8" type="ORF">ACFOW9_11720</name>
</gene>
<evidence type="ECO:0000256" key="4">
    <source>
        <dbReference type="ARBA" id="ARBA00022989"/>
    </source>
</evidence>
<sequence length="411" mass="44675">MARHNLGTVVHFEFFRTVKKRRFWIATLAIPILLGIVFGLVFASNSSTASKADAQKNSKISFTYTDASTLVNPEIAKALGGELELDAATAVERVKAGTLNAFFAFPASVSTEPVQVFGTDQGIFKNGTYDAVAKQLLVLSAQQKVGSAELAAAVQGSFRTDTQTFKDGKVSGGLETVVPPLLFLVLFYVVIILLANQMLASTLEEKENRVTEMILTTLNPTTLVVGKVISLFLVGAVQALVFAAPMVFGYVFFHDQLSMPNFDLSHLQFQFWPMMIGGLLFAGGFILFTGVLVSIGAVMPTAKDASTVFAPVMIMMFIPFYIVTMVVSDPGNLIVQIFTFFPFTAPITAMLRNGFGSLAGWQAAVVIGELFIFGFLALRLAVYLFRYGSIEYSRKLSLRTVFASTRSAKES</sequence>
<dbReference type="EMBL" id="JBHSCQ010000017">
    <property type="protein sequence ID" value="MFC4266271.1"/>
    <property type="molecule type" value="Genomic_DNA"/>
</dbReference>
<dbReference type="PANTHER" id="PTHR30294:SF29">
    <property type="entry name" value="MULTIDRUG ABC TRANSPORTER PERMEASE YBHS-RELATED"/>
    <property type="match status" value="1"/>
</dbReference>
<evidence type="ECO:0000256" key="6">
    <source>
        <dbReference type="SAM" id="Phobius"/>
    </source>
</evidence>
<dbReference type="Proteomes" id="UP001595773">
    <property type="component" value="Unassembled WGS sequence"/>
</dbReference>
<keyword evidence="9" id="KW-1185">Reference proteome</keyword>
<dbReference type="RefSeq" id="WP_230067088.1">
    <property type="nucleotide sequence ID" value="NZ_BAABLL010000008.1"/>
</dbReference>
<comment type="subcellular location">
    <subcellularLocation>
        <location evidence="1">Cell membrane</location>
        <topology evidence="1">Multi-pass membrane protein</topology>
    </subcellularLocation>
</comment>
<feature type="transmembrane region" description="Helical" evidence="6">
    <location>
        <begin position="224"/>
        <end position="251"/>
    </location>
</feature>
<feature type="transmembrane region" description="Helical" evidence="6">
    <location>
        <begin position="23"/>
        <end position="43"/>
    </location>
</feature>
<name>A0ABV8R1D0_9MICC</name>
<feature type="transmembrane region" description="Helical" evidence="6">
    <location>
        <begin position="363"/>
        <end position="385"/>
    </location>
</feature>
<keyword evidence="3 6" id="KW-0812">Transmembrane</keyword>
<keyword evidence="5 6" id="KW-0472">Membrane</keyword>
<dbReference type="Pfam" id="PF12698">
    <property type="entry name" value="ABC2_membrane_3"/>
    <property type="match status" value="1"/>
</dbReference>
<dbReference type="InterPro" id="IPR051449">
    <property type="entry name" value="ABC-2_transporter_component"/>
</dbReference>
<evidence type="ECO:0000256" key="5">
    <source>
        <dbReference type="ARBA" id="ARBA00023136"/>
    </source>
</evidence>
<dbReference type="PANTHER" id="PTHR30294">
    <property type="entry name" value="MEMBRANE COMPONENT OF ABC TRANSPORTER YHHJ-RELATED"/>
    <property type="match status" value="1"/>
</dbReference>
<feature type="domain" description="ABC-2 type transporter transmembrane" evidence="7">
    <location>
        <begin position="21"/>
        <end position="383"/>
    </location>
</feature>
<keyword evidence="4 6" id="KW-1133">Transmembrane helix</keyword>
<feature type="transmembrane region" description="Helical" evidence="6">
    <location>
        <begin position="307"/>
        <end position="327"/>
    </location>
</feature>
<feature type="transmembrane region" description="Helical" evidence="6">
    <location>
        <begin position="333"/>
        <end position="351"/>
    </location>
</feature>
<evidence type="ECO:0000256" key="3">
    <source>
        <dbReference type="ARBA" id="ARBA00022692"/>
    </source>
</evidence>
<evidence type="ECO:0000259" key="7">
    <source>
        <dbReference type="Pfam" id="PF12698"/>
    </source>
</evidence>
<evidence type="ECO:0000313" key="9">
    <source>
        <dbReference type="Proteomes" id="UP001595773"/>
    </source>
</evidence>
<evidence type="ECO:0000256" key="1">
    <source>
        <dbReference type="ARBA" id="ARBA00004651"/>
    </source>
</evidence>
<evidence type="ECO:0000313" key="8">
    <source>
        <dbReference type="EMBL" id="MFC4266271.1"/>
    </source>
</evidence>
<feature type="transmembrane region" description="Helical" evidence="6">
    <location>
        <begin position="181"/>
        <end position="203"/>
    </location>
</feature>
<proteinExistence type="predicted"/>
<organism evidence="8 9">
    <name type="scientific">Arthrobacter cryoconiti</name>
    <dbReference type="NCBI Taxonomy" id="748907"/>
    <lineage>
        <taxon>Bacteria</taxon>
        <taxon>Bacillati</taxon>
        <taxon>Actinomycetota</taxon>
        <taxon>Actinomycetes</taxon>
        <taxon>Micrococcales</taxon>
        <taxon>Micrococcaceae</taxon>
        <taxon>Arthrobacter</taxon>
    </lineage>
</organism>
<reference evidence="9" key="1">
    <citation type="journal article" date="2019" name="Int. J. Syst. Evol. Microbiol.">
        <title>The Global Catalogue of Microorganisms (GCM) 10K type strain sequencing project: providing services to taxonomists for standard genome sequencing and annotation.</title>
        <authorList>
            <consortium name="The Broad Institute Genomics Platform"/>
            <consortium name="The Broad Institute Genome Sequencing Center for Infectious Disease"/>
            <person name="Wu L."/>
            <person name="Ma J."/>
        </authorList>
    </citation>
    <scope>NUCLEOTIDE SEQUENCE [LARGE SCALE GENOMIC DNA]</scope>
    <source>
        <strain evidence="9">CGMCC 1.10698</strain>
    </source>
</reference>
<keyword evidence="2" id="KW-1003">Cell membrane</keyword>
<protein>
    <submittedName>
        <fullName evidence="8">ABC transporter permease</fullName>
    </submittedName>
</protein>
<feature type="transmembrane region" description="Helical" evidence="6">
    <location>
        <begin position="271"/>
        <end position="295"/>
    </location>
</feature>
<comment type="caution">
    <text evidence="8">The sequence shown here is derived from an EMBL/GenBank/DDBJ whole genome shotgun (WGS) entry which is preliminary data.</text>
</comment>
<accession>A0ABV8R1D0</accession>
<evidence type="ECO:0000256" key="2">
    <source>
        <dbReference type="ARBA" id="ARBA00022475"/>
    </source>
</evidence>
<dbReference type="InterPro" id="IPR013525">
    <property type="entry name" value="ABC2_TM"/>
</dbReference>